<proteinExistence type="predicted"/>
<gene>
    <name evidence="1" type="ORF">P8634_03715</name>
</gene>
<dbReference type="EMBL" id="CP121468">
    <property type="protein sequence ID" value="WFR89833.1"/>
    <property type="molecule type" value="Genomic_DNA"/>
</dbReference>
<dbReference type="Proteomes" id="UP001218104">
    <property type="component" value="Chromosome"/>
</dbReference>
<name>A0AAJ5ZVX6_LIMFE</name>
<dbReference type="AlphaFoldDB" id="A0AAJ5ZVX6"/>
<evidence type="ECO:0000313" key="2">
    <source>
        <dbReference type="Proteomes" id="UP001218104"/>
    </source>
</evidence>
<protein>
    <submittedName>
        <fullName evidence="1">Uncharacterized protein</fullName>
    </submittedName>
</protein>
<dbReference type="RefSeq" id="WP_252772747.1">
    <property type="nucleotide sequence ID" value="NZ_CP053314.1"/>
</dbReference>
<evidence type="ECO:0000313" key="1">
    <source>
        <dbReference type="EMBL" id="WFR89833.1"/>
    </source>
</evidence>
<reference evidence="1" key="1">
    <citation type="submission" date="2023-04" db="EMBL/GenBank/DDBJ databases">
        <title>Genomic of Limosilactobacillus fermentum MSJK0025.</title>
        <authorList>
            <person name="Yang S."/>
        </authorList>
    </citation>
    <scope>NUCLEOTIDE SEQUENCE</scope>
    <source>
        <strain evidence="1">MSJK0025</strain>
    </source>
</reference>
<organism evidence="1 2">
    <name type="scientific">Limosilactobacillus fermentum</name>
    <name type="common">Lactobacillus fermentum</name>
    <dbReference type="NCBI Taxonomy" id="1613"/>
    <lineage>
        <taxon>Bacteria</taxon>
        <taxon>Bacillati</taxon>
        <taxon>Bacillota</taxon>
        <taxon>Bacilli</taxon>
        <taxon>Lactobacillales</taxon>
        <taxon>Lactobacillaceae</taxon>
        <taxon>Limosilactobacillus</taxon>
    </lineage>
</organism>
<accession>A0AAJ5ZVX6</accession>
<sequence length="172" mass="19991">MVEPLRHSAGKANQLSVDDGGRLMSISAYALHYQLNELAVRNAFRYLQKEGETVIKADCIRRYLEEIQEDRHAHMPSKTLVMGDQEITRHQLAKRLGVNMKTIRDRTPRDGERLVTKEKLLKEKRRINHRVKIGNVTYSLPELADAFNLSVETVYSRWKRGKRGEELIKPVR</sequence>